<dbReference type="AlphaFoldDB" id="A0A1I2BZR9"/>
<feature type="region of interest" description="Disordered" evidence="1">
    <location>
        <begin position="1"/>
        <end position="105"/>
    </location>
</feature>
<organism evidence="2 3">
    <name type="scientific">Nannocystis exedens</name>
    <dbReference type="NCBI Taxonomy" id="54"/>
    <lineage>
        <taxon>Bacteria</taxon>
        <taxon>Pseudomonadati</taxon>
        <taxon>Myxococcota</taxon>
        <taxon>Polyangia</taxon>
        <taxon>Nannocystales</taxon>
        <taxon>Nannocystaceae</taxon>
        <taxon>Nannocystis</taxon>
    </lineage>
</organism>
<evidence type="ECO:0000313" key="3">
    <source>
        <dbReference type="Proteomes" id="UP000199400"/>
    </source>
</evidence>
<dbReference type="EMBL" id="FOMX01000016">
    <property type="protein sequence ID" value="SFE61432.1"/>
    <property type="molecule type" value="Genomic_DNA"/>
</dbReference>
<name>A0A1I2BZR9_9BACT</name>
<protein>
    <submittedName>
        <fullName evidence="2">Uncharacterized protein</fullName>
    </submittedName>
</protein>
<gene>
    <name evidence="2" type="ORF">SAMN02745121_04869</name>
</gene>
<feature type="compositionally biased region" description="Low complexity" evidence="1">
    <location>
        <begin position="52"/>
        <end position="70"/>
    </location>
</feature>
<feature type="compositionally biased region" description="Basic residues" evidence="1">
    <location>
        <begin position="16"/>
        <end position="35"/>
    </location>
</feature>
<evidence type="ECO:0000256" key="1">
    <source>
        <dbReference type="SAM" id="MobiDB-lite"/>
    </source>
</evidence>
<proteinExistence type="predicted"/>
<accession>A0A1I2BZR9</accession>
<feature type="compositionally biased region" description="Polar residues" evidence="1">
    <location>
        <begin position="42"/>
        <end position="51"/>
    </location>
</feature>
<keyword evidence="3" id="KW-1185">Reference proteome</keyword>
<evidence type="ECO:0000313" key="2">
    <source>
        <dbReference type="EMBL" id="SFE61432.1"/>
    </source>
</evidence>
<reference evidence="3" key="1">
    <citation type="submission" date="2016-10" db="EMBL/GenBank/DDBJ databases">
        <authorList>
            <person name="Varghese N."/>
            <person name="Submissions S."/>
        </authorList>
    </citation>
    <scope>NUCLEOTIDE SEQUENCE [LARGE SCALE GENOMIC DNA]</scope>
    <source>
        <strain evidence="3">ATCC 25963</strain>
    </source>
</reference>
<sequence>MPARRQQQPGEQQSAARRRHVQHRRHRPHRRRHREHHDSGDEPTTNSTQPETAGTTDGESTTTSGPGTTGVDRTTGPSTSDWPSTESESDSNSFITSDSGDTTGTFIRPPDDPCVECSANEVCVFIDDIAYCNPKCDPLNQAFCGPDNECVGVEDTFACVPDASGNTGAVGDGCAFSNGCDPGNICMNGQYVAGCNGQYCCSAFCDTDLADPCAQYGMQCVAWYEMGMAPSGLEDVGVCVIP</sequence>
<feature type="compositionally biased region" description="Polar residues" evidence="1">
    <location>
        <begin position="71"/>
        <end position="105"/>
    </location>
</feature>
<dbReference type="Proteomes" id="UP000199400">
    <property type="component" value="Unassembled WGS sequence"/>
</dbReference>
<feature type="compositionally biased region" description="Polar residues" evidence="1">
    <location>
        <begin position="1"/>
        <end position="15"/>
    </location>
</feature>